<dbReference type="EMBL" id="BOQL01000106">
    <property type="protein sequence ID" value="GIM80751.1"/>
    <property type="molecule type" value="Genomic_DNA"/>
</dbReference>
<dbReference type="PROSITE" id="PS50231">
    <property type="entry name" value="RICIN_B_LECTIN"/>
    <property type="match status" value="1"/>
</dbReference>
<dbReference type="SUPFAM" id="SSF50370">
    <property type="entry name" value="Ricin B-like lectins"/>
    <property type="match status" value="1"/>
</dbReference>
<proteinExistence type="predicted"/>
<feature type="chain" id="PRO_5038992404" description="Ricin B lectin domain-containing protein" evidence="1">
    <location>
        <begin position="33"/>
        <end position="174"/>
    </location>
</feature>
<feature type="domain" description="Ricin B lectin" evidence="2">
    <location>
        <begin position="82"/>
        <end position="153"/>
    </location>
</feature>
<comment type="caution">
    <text evidence="3">The sequence shown here is derived from an EMBL/GenBank/DDBJ whole genome shotgun (WGS) entry which is preliminary data.</text>
</comment>
<evidence type="ECO:0000313" key="4">
    <source>
        <dbReference type="Proteomes" id="UP000681340"/>
    </source>
</evidence>
<gene>
    <name evidence="3" type="ORF">Aau02nite_91940</name>
</gene>
<dbReference type="AlphaFoldDB" id="A0A919T0H8"/>
<dbReference type="Gene3D" id="2.80.10.50">
    <property type="match status" value="1"/>
</dbReference>
<feature type="signal peptide" evidence="1">
    <location>
        <begin position="1"/>
        <end position="32"/>
    </location>
</feature>
<dbReference type="Pfam" id="PF14200">
    <property type="entry name" value="RicinB_lectin_2"/>
    <property type="match status" value="1"/>
</dbReference>
<keyword evidence="4" id="KW-1185">Reference proteome</keyword>
<reference evidence="3" key="1">
    <citation type="submission" date="2021-03" db="EMBL/GenBank/DDBJ databases">
        <title>Whole genome shotgun sequence of Actinoplanes auranticolor NBRC 12245.</title>
        <authorList>
            <person name="Komaki H."/>
            <person name="Tamura T."/>
        </authorList>
    </citation>
    <scope>NUCLEOTIDE SEQUENCE</scope>
    <source>
        <strain evidence="3">NBRC 12245</strain>
    </source>
</reference>
<dbReference type="RefSeq" id="WP_212994959.1">
    <property type="nucleotide sequence ID" value="NZ_BAABEA010000004.1"/>
</dbReference>
<evidence type="ECO:0000259" key="2">
    <source>
        <dbReference type="Pfam" id="PF14200"/>
    </source>
</evidence>
<organism evidence="3 4">
    <name type="scientific">Actinoplanes auranticolor</name>
    <dbReference type="NCBI Taxonomy" id="47988"/>
    <lineage>
        <taxon>Bacteria</taxon>
        <taxon>Bacillati</taxon>
        <taxon>Actinomycetota</taxon>
        <taxon>Actinomycetes</taxon>
        <taxon>Micromonosporales</taxon>
        <taxon>Micromonosporaceae</taxon>
        <taxon>Actinoplanes</taxon>
    </lineage>
</organism>
<dbReference type="Proteomes" id="UP000681340">
    <property type="component" value="Unassembled WGS sequence"/>
</dbReference>
<sequence length="174" mass="18207">MFKNKRRVARSFGLLAVLALFAALLPSGAAQAQAAPLESTMLADEPHYIVNANGLHLAASDSGSLILTLFEGNPRFLTVPDNGYVTYQSATGPNVGTVGNGTAHGTRVDLVARSGSHTQDWSTRPVGSGSRFFGIVNRASGRCLGISGGSSGTTLAIFDCDRRPNQQWATMPAS</sequence>
<evidence type="ECO:0000313" key="3">
    <source>
        <dbReference type="EMBL" id="GIM80751.1"/>
    </source>
</evidence>
<keyword evidence="1" id="KW-0732">Signal</keyword>
<dbReference type="CDD" id="cd00161">
    <property type="entry name" value="beta-trefoil_Ricin-like"/>
    <property type="match status" value="1"/>
</dbReference>
<dbReference type="InterPro" id="IPR000772">
    <property type="entry name" value="Ricin_B_lectin"/>
</dbReference>
<accession>A0A919T0H8</accession>
<name>A0A919T0H8_9ACTN</name>
<evidence type="ECO:0000256" key="1">
    <source>
        <dbReference type="SAM" id="SignalP"/>
    </source>
</evidence>
<dbReference type="InterPro" id="IPR035992">
    <property type="entry name" value="Ricin_B-like_lectins"/>
</dbReference>
<protein>
    <recommendedName>
        <fullName evidence="2">Ricin B lectin domain-containing protein</fullName>
    </recommendedName>
</protein>